<protein>
    <submittedName>
        <fullName evidence="2">Uncharacterized protein</fullName>
    </submittedName>
</protein>
<feature type="transmembrane region" description="Helical" evidence="1">
    <location>
        <begin position="68"/>
        <end position="85"/>
    </location>
</feature>
<dbReference type="Proteomes" id="UP000630615">
    <property type="component" value="Unassembled WGS sequence"/>
</dbReference>
<keyword evidence="1" id="KW-0812">Transmembrane</keyword>
<comment type="caution">
    <text evidence="2">The sequence shown here is derived from an EMBL/GenBank/DDBJ whole genome shotgun (WGS) entry which is preliminary data.</text>
</comment>
<accession>A0ABQ1P2D8</accession>
<gene>
    <name evidence="2" type="ORF">GCM10011573_13850</name>
</gene>
<feature type="transmembrane region" description="Helical" evidence="1">
    <location>
        <begin position="12"/>
        <end position="31"/>
    </location>
</feature>
<keyword evidence="1" id="KW-1133">Transmembrane helix</keyword>
<evidence type="ECO:0000313" key="3">
    <source>
        <dbReference type="Proteomes" id="UP000630615"/>
    </source>
</evidence>
<organism evidence="2 3">
    <name type="scientific">Enterococcus wangshanyuanii</name>
    <dbReference type="NCBI Taxonomy" id="2005703"/>
    <lineage>
        <taxon>Bacteria</taxon>
        <taxon>Bacillati</taxon>
        <taxon>Bacillota</taxon>
        <taxon>Bacilli</taxon>
        <taxon>Lactobacillales</taxon>
        <taxon>Enterococcaceae</taxon>
        <taxon>Enterococcus</taxon>
    </lineage>
</organism>
<keyword evidence="3" id="KW-1185">Reference proteome</keyword>
<proteinExistence type="predicted"/>
<feature type="transmembrane region" description="Helical" evidence="1">
    <location>
        <begin position="37"/>
        <end position="56"/>
    </location>
</feature>
<name>A0ABQ1P2D8_9ENTE</name>
<dbReference type="EMBL" id="BMKI01000002">
    <property type="protein sequence ID" value="GGC85443.1"/>
    <property type="molecule type" value="Genomic_DNA"/>
</dbReference>
<keyword evidence="1" id="KW-0472">Membrane</keyword>
<sequence>MLSILREKNIYIAPVIFLGLWIYVVMAVSSFNFLSAFAFIVIVPVLLFSSSVALIVNKLNIRKKIENYIIFVASGLYSVAFYLLVNTLISETVVSKIINNTKDIVGDAENLSISNVSFNNNLSSGFMVFLMVLVFTKIAQFIFRRKLVK</sequence>
<feature type="transmembrane region" description="Helical" evidence="1">
    <location>
        <begin position="122"/>
        <end position="143"/>
    </location>
</feature>
<reference evidence="3" key="1">
    <citation type="journal article" date="2019" name="Int. J. Syst. Evol. Microbiol.">
        <title>The Global Catalogue of Microorganisms (GCM) 10K type strain sequencing project: providing services to taxonomists for standard genome sequencing and annotation.</title>
        <authorList>
            <consortium name="The Broad Institute Genomics Platform"/>
            <consortium name="The Broad Institute Genome Sequencing Center for Infectious Disease"/>
            <person name="Wu L."/>
            <person name="Ma J."/>
        </authorList>
    </citation>
    <scope>NUCLEOTIDE SEQUENCE [LARGE SCALE GENOMIC DNA]</scope>
    <source>
        <strain evidence="3">CGMCC 1.15942</strain>
    </source>
</reference>
<evidence type="ECO:0000313" key="2">
    <source>
        <dbReference type="EMBL" id="GGC85443.1"/>
    </source>
</evidence>
<evidence type="ECO:0000256" key="1">
    <source>
        <dbReference type="SAM" id="Phobius"/>
    </source>
</evidence>